<sequence>MNLPEARISDDDWKAPYQEIAAPSFRSVGDSNISAFSLDSPRLLPVSSRMTSSVEDAAFGVLPSPSTSSMNSVSSPAPFGKFPMSSSMSEWSPCPDDSPGS</sequence>
<protein>
    <submittedName>
        <fullName evidence="1">Uncharacterized protein</fullName>
    </submittedName>
</protein>
<evidence type="ECO:0000313" key="2">
    <source>
        <dbReference type="Proteomes" id="UP000005237"/>
    </source>
</evidence>
<accession>A0A8R1EI40</accession>
<evidence type="ECO:0000313" key="1">
    <source>
        <dbReference type="EnsemblMetazoa" id="CJA34571.1"/>
    </source>
</evidence>
<dbReference type="EnsemblMetazoa" id="CJA34571.1">
    <property type="protein sequence ID" value="CJA34571.1"/>
    <property type="gene ID" value="WBGene00210418"/>
</dbReference>
<organism evidence="1 2">
    <name type="scientific">Caenorhabditis japonica</name>
    <dbReference type="NCBI Taxonomy" id="281687"/>
    <lineage>
        <taxon>Eukaryota</taxon>
        <taxon>Metazoa</taxon>
        <taxon>Ecdysozoa</taxon>
        <taxon>Nematoda</taxon>
        <taxon>Chromadorea</taxon>
        <taxon>Rhabditida</taxon>
        <taxon>Rhabditina</taxon>
        <taxon>Rhabditomorpha</taxon>
        <taxon>Rhabditoidea</taxon>
        <taxon>Rhabditidae</taxon>
        <taxon>Peloderinae</taxon>
        <taxon>Caenorhabditis</taxon>
    </lineage>
</organism>
<dbReference type="Proteomes" id="UP000005237">
    <property type="component" value="Unassembled WGS sequence"/>
</dbReference>
<keyword evidence="2" id="KW-1185">Reference proteome</keyword>
<reference evidence="2" key="1">
    <citation type="submission" date="2010-08" db="EMBL/GenBank/DDBJ databases">
        <authorList>
            <consortium name="Caenorhabditis japonica Sequencing Consortium"/>
            <person name="Wilson R.K."/>
        </authorList>
    </citation>
    <scope>NUCLEOTIDE SEQUENCE [LARGE SCALE GENOMIC DNA]</scope>
    <source>
        <strain evidence="2">DF5081</strain>
    </source>
</reference>
<proteinExistence type="predicted"/>
<dbReference type="AlphaFoldDB" id="A0A8R1EI40"/>
<name>A0A8R1EI40_CAEJA</name>
<reference evidence="1" key="2">
    <citation type="submission" date="2022-06" db="UniProtKB">
        <authorList>
            <consortium name="EnsemblMetazoa"/>
        </authorList>
    </citation>
    <scope>IDENTIFICATION</scope>
    <source>
        <strain evidence="1">DF5081</strain>
    </source>
</reference>